<dbReference type="EMBL" id="JACAZF010000002">
    <property type="protein sequence ID" value="KAF7311842.1"/>
    <property type="molecule type" value="Genomic_DNA"/>
</dbReference>
<comment type="caution">
    <text evidence="1">The sequence shown here is derived from an EMBL/GenBank/DDBJ whole genome shotgun (WGS) entry which is preliminary data.</text>
</comment>
<name>A0A8H6T7M8_9AGAR</name>
<dbReference type="Proteomes" id="UP000636479">
    <property type="component" value="Unassembled WGS sequence"/>
</dbReference>
<organism evidence="1 2">
    <name type="scientific">Mycena indigotica</name>
    <dbReference type="NCBI Taxonomy" id="2126181"/>
    <lineage>
        <taxon>Eukaryota</taxon>
        <taxon>Fungi</taxon>
        <taxon>Dikarya</taxon>
        <taxon>Basidiomycota</taxon>
        <taxon>Agaricomycotina</taxon>
        <taxon>Agaricomycetes</taxon>
        <taxon>Agaricomycetidae</taxon>
        <taxon>Agaricales</taxon>
        <taxon>Marasmiineae</taxon>
        <taxon>Mycenaceae</taxon>
        <taxon>Mycena</taxon>
    </lineage>
</organism>
<reference evidence="1" key="1">
    <citation type="submission" date="2020-05" db="EMBL/GenBank/DDBJ databases">
        <title>Mycena genomes resolve the evolution of fungal bioluminescence.</title>
        <authorList>
            <person name="Tsai I.J."/>
        </authorList>
    </citation>
    <scope>NUCLEOTIDE SEQUENCE</scope>
    <source>
        <strain evidence="1">171206Taipei</strain>
    </source>
</reference>
<dbReference type="GeneID" id="59341371"/>
<evidence type="ECO:0000313" key="1">
    <source>
        <dbReference type="EMBL" id="KAF7311842.1"/>
    </source>
</evidence>
<sequence>MADEEVVWIVSNEQLLAWVQNPAPVSPLNSMQALKPDSEFRSTTPLYAAICTPPTDDELVAGIPIESALRRTMPGHRVER</sequence>
<dbReference type="OrthoDB" id="3059922at2759"/>
<evidence type="ECO:0000313" key="2">
    <source>
        <dbReference type="Proteomes" id="UP000636479"/>
    </source>
</evidence>
<dbReference type="RefSeq" id="XP_037223950.1">
    <property type="nucleotide sequence ID" value="XM_037358855.1"/>
</dbReference>
<gene>
    <name evidence="1" type="ORF">MIND_00194900</name>
</gene>
<accession>A0A8H6T7M8</accession>
<dbReference type="AlphaFoldDB" id="A0A8H6T7M8"/>
<keyword evidence="2" id="KW-1185">Reference proteome</keyword>
<protein>
    <submittedName>
        <fullName evidence="1">Uncharacterized protein</fullName>
    </submittedName>
</protein>
<proteinExistence type="predicted"/>